<feature type="transmembrane region" description="Helical" evidence="1">
    <location>
        <begin position="57"/>
        <end position="84"/>
    </location>
</feature>
<keyword evidence="3" id="KW-1185">Reference proteome</keyword>
<feature type="transmembrane region" description="Helical" evidence="1">
    <location>
        <begin position="12"/>
        <end position="37"/>
    </location>
</feature>
<proteinExistence type="predicted"/>
<keyword evidence="1" id="KW-1133">Transmembrane helix</keyword>
<evidence type="ECO:0000256" key="1">
    <source>
        <dbReference type="SAM" id="Phobius"/>
    </source>
</evidence>
<evidence type="ECO:0000313" key="2">
    <source>
        <dbReference type="EMBL" id="MQR00636.1"/>
    </source>
</evidence>
<gene>
    <name evidence="2" type="ORF">GEV47_08055</name>
</gene>
<feature type="transmembrane region" description="Helical" evidence="1">
    <location>
        <begin position="134"/>
        <end position="153"/>
    </location>
</feature>
<accession>A0A843YVK8</accession>
<reference evidence="2 3" key="1">
    <citation type="submission" date="2019-10" db="EMBL/GenBank/DDBJ databases">
        <title>Glaciimonas soli sp. nov., a psychrophilic bacterium isolated from the forest soil of a high elevation mountain in Taiwan.</title>
        <authorList>
            <person name="Wang L.-T."/>
            <person name="Shieh W.Y."/>
        </authorList>
    </citation>
    <scope>NUCLEOTIDE SEQUENCE [LARGE SCALE GENOMIC DNA]</scope>
    <source>
        <strain evidence="2 3">GS1</strain>
    </source>
</reference>
<name>A0A843YVK8_9BURK</name>
<dbReference type="EMBL" id="WINI01000003">
    <property type="protein sequence ID" value="MQR00636.1"/>
    <property type="molecule type" value="Genomic_DNA"/>
</dbReference>
<dbReference type="Proteomes" id="UP000451565">
    <property type="component" value="Unassembled WGS sequence"/>
</dbReference>
<keyword evidence="1" id="KW-0812">Transmembrane</keyword>
<sequence length="164" mass="17813">MKNSEDSFKIPHSFGYCCAVAASSLCFVILFESLMVVSSLGSETATNFSFAMKAFELFAFTVMISTIGCLFSFITSIIPFLIGLAIAIKFRIHSPVYFIVGGAITGGVLCPLFLSIPNFGFNVQNPEPDSMMGLIVSLSILVLSGAVAGWTYWRLCHRKKPSRA</sequence>
<feature type="transmembrane region" description="Helical" evidence="1">
    <location>
        <begin position="96"/>
        <end position="114"/>
    </location>
</feature>
<comment type="caution">
    <text evidence="2">The sequence shown here is derived from an EMBL/GenBank/DDBJ whole genome shotgun (WGS) entry which is preliminary data.</text>
</comment>
<dbReference type="AlphaFoldDB" id="A0A843YVK8"/>
<dbReference type="RefSeq" id="WP_153234218.1">
    <property type="nucleotide sequence ID" value="NZ_WINI01000003.1"/>
</dbReference>
<keyword evidence="1" id="KW-0472">Membrane</keyword>
<organism evidence="2 3">
    <name type="scientific">Glaciimonas soli</name>
    <dbReference type="NCBI Taxonomy" id="2590999"/>
    <lineage>
        <taxon>Bacteria</taxon>
        <taxon>Pseudomonadati</taxon>
        <taxon>Pseudomonadota</taxon>
        <taxon>Betaproteobacteria</taxon>
        <taxon>Burkholderiales</taxon>
        <taxon>Oxalobacteraceae</taxon>
        <taxon>Glaciimonas</taxon>
    </lineage>
</organism>
<evidence type="ECO:0000313" key="3">
    <source>
        <dbReference type="Proteomes" id="UP000451565"/>
    </source>
</evidence>
<protein>
    <submittedName>
        <fullName evidence="2">Uncharacterized protein</fullName>
    </submittedName>
</protein>